<reference evidence="2 3" key="1">
    <citation type="submission" date="2015-08" db="EMBL/GenBank/DDBJ databases">
        <title>Enterococcus genome sequence.</title>
        <authorList>
            <person name="Acedo J.Z."/>
            <person name="Vederas J.C."/>
        </authorList>
    </citation>
    <scope>NUCLEOTIDE SEQUENCE [LARGE SCALE GENOMIC DNA]</scope>
    <source>
        <strain evidence="2 3">49</strain>
    </source>
</reference>
<proteinExistence type="predicted"/>
<dbReference type="GO" id="GO:0030420">
    <property type="term" value="P:establishment of competence for transformation"/>
    <property type="evidence" value="ECO:0007669"/>
    <property type="project" value="InterPro"/>
</dbReference>
<comment type="caution">
    <text evidence="2">The sequence shown here is derived from an EMBL/GenBank/DDBJ whole genome shotgun (WGS) entry which is preliminary data.</text>
</comment>
<keyword evidence="1" id="KW-0812">Transmembrane</keyword>
<name>A0A267HVY8_9ENTE</name>
<sequence>MKNIIKIQPSNRQNAGFTIAESLITLFVISIFLFIPTLTLQPLIAKTKVELFLAQFEQNFLLLQQTAITQQIETTLRFDQEKRVLQYEILEQESYPDLPLPEELSCKMPQTIVIKADSGNYSGMKSVIFQWEKTKITYQFQLGSGRFVKTIT</sequence>
<evidence type="ECO:0008006" key="4">
    <source>
        <dbReference type="Google" id="ProtNLM"/>
    </source>
</evidence>
<gene>
    <name evidence="2" type="ORF">AKL21_01795</name>
</gene>
<accession>A0A267HVY8</accession>
<dbReference type="Proteomes" id="UP000216797">
    <property type="component" value="Unassembled WGS sequence"/>
</dbReference>
<dbReference type="EMBL" id="LHUG01000002">
    <property type="protein sequence ID" value="PAB01688.1"/>
    <property type="molecule type" value="Genomic_DNA"/>
</dbReference>
<protein>
    <recommendedName>
        <fullName evidence="4">Prepilin-type N-terminal cleavage/methylation domain-containing protein</fullName>
    </recommendedName>
</protein>
<keyword evidence="3" id="KW-1185">Reference proteome</keyword>
<keyword evidence="1" id="KW-0472">Membrane</keyword>
<feature type="transmembrane region" description="Helical" evidence="1">
    <location>
        <begin position="15"/>
        <end position="35"/>
    </location>
</feature>
<keyword evidence="1" id="KW-1133">Transmembrane helix</keyword>
<dbReference type="RefSeq" id="WP_095005853.1">
    <property type="nucleotide sequence ID" value="NZ_LHUG01000002.1"/>
</dbReference>
<dbReference type="NCBIfam" id="NF040982">
    <property type="entry name" value="ComGD"/>
    <property type="match status" value="1"/>
</dbReference>
<dbReference type="InterPro" id="IPR016785">
    <property type="entry name" value="ComGD"/>
</dbReference>
<evidence type="ECO:0000313" key="2">
    <source>
        <dbReference type="EMBL" id="PAB01688.1"/>
    </source>
</evidence>
<organism evidence="2 3">
    <name type="scientific">Enterococcus canintestini</name>
    <dbReference type="NCBI Taxonomy" id="317010"/>
    <lineage>
        <taxon>Bacteria</taxon>
        <taxon>Bacillati</taxon>
        <taxon>Bacillota</taxon>
        <taxon>Bacilli</taxon>
        <taxon>Lactobacillales</taxon>
        <taxon>Enterococcaceae</taxon>
        <taxon>Enterococcus</taxon>
    </lineage>
</organism>
<dbReference type="PIRSF" id="PIRSF021292">
    <property type="entry name" value="Competence_ComGD"/>
    <property type="match status" value="1"/>
</dbReference>
<dbReference type="AlphaFoldDB" id="A0A267HVY8"/>
<evidence type="ECO:0000256" key="1">
    <source>
        <dbReference type="SAM" id="Phobius"/>
    </source>
</evidence>
<evidence type="ECO:0000313" key="3">
    <source>
        <dbReference type="Proteomes" id="UP000216797"/>
    </source>
</evidence>